<accession>A0A370U9J8</accession>
<keyword evidence="7 12" id="KW-0822">Tryptophan biosynthesis</keyword>
<keyword evidence="6 12" id="KW-0479">Metal-binding</keyword>
<evidence type="ECO:0000256" key="12">
    <source>
        <dbReference type="HAMAP-Rule" id="MF_00211"/>
    </source>
</evidence>
<keyword evidence="16" id="KW-1185">Reference proteome</keyword>
<evidence type="ECO:0000259" key="13">
    <source>
        <dbReference type="Pfam" id="PF00591"/>
    </source>
</evidence>
<feature type="binding site" evidence="12">
    <location>
        <begin position="84"/>
        <end position="85"/>
    </location>
    <ligand>
        <name>5-phospho-alpha-D-ribose 1-diphosphate</name>
        <dbReference type="ChEBI" id="CHEBI:58017"/>
    </ligand>
</feature>
<feature type="binding site" evidence="12">
    <location>
        <position position="167"/>
    </location>
    <ligand>
        <name>anthranilate</name>
        <dbReference type="ChEBI" id="CHEBI:16567"/>
        <label>2</label>
    </ligand>
</feature>
<feature type="binding site" evidence="12">
    <location>
        <position position="227"/>
    </location>
    <ligand>
        <name>Mg(2+)</name>
        <dbReference type="ChEBI" id="CHEBI:18420"/>
        <label>2</label>
    </ligand>
</feature>
<dbReference type="InterPro" id="IPR017459">
    <property type="entry name" value="Glycosyl_Trfase_fam3_N_dom"/>
</dbReference>
<dbReference type="SUPFAM" id="SSF47648">
    <property type="entry name" value="Nucleoside phosphorylase/phosphoribosyltransferase N-terminal domain"/>
    <property type="match status" value="1"/>
</dbReference>
<evidence type="ECO:0000259" key="14">
    <source>
        <dbReference type="Pfam" id="PF02885"/>
    </source>
</evidence>
<proteinExistence type="inferred from homology"/>
<dbReference type="RefSeq" id="WP_115467707.1">
    <property type="nucleotide sequence ID" value="NZ_QKRA01000003.1"/>
</dbReference>
<feature type="binding site" evidence="12">
    <location>
        <begin position="91"/>
        <end position="94"/>
    </location>
    <ligand>
        <name>5-phospho-alpha-D-ribose 1-diphosphate</name>
        <dbReference type="ChEBI" id="CHEBI:58017"/>
    </ligand>
</feature>
<dbReference type="NCBIfam" id="TIGR01245">
    <property type="entry name" value="trpD"/>
    <property type="match status" value="1"/>
</dbReference>
<dbReference type="GO" id="GO:0000162">
    <property type="term" value="P:L-tryptophan biosynthetic process"/>
    <property type="evidence" value="ECO:0007669"/>
    <property type="project" value="UniProtKB-UniRule"/>
</dbReference>
<evidence type="ECO:0000256" key="11">
    <source>
        <dbReference type="ARBA" id="ARBA00061188"/>
    </source>
</evidence>
<feature type="binding site" evidence="12">
    <location>
        <position position="81"/>
    </location>
    <ligand>
        <name>5-phospho-alpha-D-ribose 1-diphosphate</name>
        <dbReference type="ChEBI" id="CHEBI:58017"/>
    </ligand>
</feature>
<comment type="similarity">
    <text evidence="11">In the C-terminal section; belongs to the anthranilate phosphoribosyltransferase family.</text>
</comment>
<dbReference type="EC" id="2.4.2.18" evidence="12"/>
<dbReference type="AlphaFoldDB" id="A0A370U9J8"/>
<dbReference type="UniPathway" id="UPA00035">
    <property type="reaction ID" value="UER00041"/>
</dbReference>
<feature type="binding site" evidence="12">
    <location>
        <position position="226"/>
    </location>
    <ligand>
        <name>Mg(2+)</name>
        <dbReference type="ChEBI" id="CHEBI:18420"/>
        <label>2</label>
    </ligand>
</feature>
<dbReference type="OrthoDB" id="9806430at2"/>
<feature type="domain" description="Glycosyl transferase family 3" evidence="13">
    <location>
        <begin position="74"/>
        <end position="326"/>
    </location>
</feature>
<dbReference type="Pfam" id="PF00591">
    <property type="entry name" value="Glycos_transf_3"/>
    <property type="match status" value="1"/>
</dbReference>
<keyword evidence="5 12" id="KW-0808">Transferase</keyword>
<dbReference type="InterPro" id="IPR036320">
    <property type="entry name" value="Glycosyl_Trfase_fam3_N_dom_sf"/>
</dbReference>
<evidence type="ECO:0000256" key="1">
    <source>
        <dbReference type="ARBA" id="ARBA00004907"/>
    </source>
</evidence>
<feature type="binding site" evidence="12">
    <location>
        <position position="93"/>
    </location>
    <ligand>
        <name>Mg(2+)</name>
        <dbReference type="ChEBI" id="CHEBI:18420"/>
        <label>1</label>
    </ligand>
</feature>
<comment type="cofactor">
    <cofactor evidence="12">
        <name>Mg(2+)</name>
        <dbReference type="ChEBI" id="CHEBI:18420"/>
    </cofactor>
    <text evidence="12">Binds 2 magnesium ions per monomer.</text>
</comment>
<dbReference type="EMBL" id="QKRA01000003">
    <property type="protein sequence ID" value="RDL44444.1"/>
    <property type="molecule type" value="Genomic_DNA"/>
</dbReference>
<dbReference type="SUPFAM" id="SSF52418">
    <property type="entry name" value="Nucleoside phosphorylase/phosphoribosyltransferase catalytic domain"/>
    <property type="match status" value="1"/>
</dbReference>
<gene>
    <name evidence="12 15" type="primary">trpD</name>
    <name evidence="15" type="ORF">DN730_08580</name>
</gene>
<evidence type="ECO:0000256" key="7">
    <source>
        <dbReference type="ARBA" id="ARBA00022822"/>
    </source>
</evidence>
<dbReference type="Pfam" id="PF02885">
    <property type="entry name" value="Glycos_trans_3N"/>
    <property type="match status" value="1"/>
</dbReference>
<dbReference type="GO" id="GO:0004048">
    <property type="term" value="F:anthranilate phosphoribosyltransferase activity"/>
    <property type="evidence" value="ECO:0007669"/>
    <property type="project" value="UniProtKB-UniRule"/>
</dbReference>
<dbReference type="HAMAP" id="MF_00211">
    <property type="entry name" value="TrpD"/>
    <property type="match status" value="1"/>
</dbReference>
<sequence>MNIQQAIARVVDKQDLTGEEMRDVMNSIMTCQTTDAQIGGFLIGLRMKGETVEEIIAAAQVMRELSTKVDLGGDEIVDTCGTGGDGKHLFNVSTAAAFVAAGAGVHVAKHGGRSVSSKSGSADVLERAGVHLGLNSEQVKRSVQEIGLGFMFAPNYHSAMQYAIGPRKEMATRTIFNLLGPLTNPAGAKRQVMGVFAREWVRPIAEVLKALGSSHVLVVHSADGLDEISISDKTYVAELKDGEVTEYDIAPEDFGIERQPLTEVQAHDSESSLEMLKTAIEGKGLVNAPRDIVVLNAGAAIYVSGVADTLAEGIAIAEDVVGGGLAKIKLQELASFSRCYMPD</sequence>
<dbReference type="Gene3D" id="1.20.970.10">
    <property type="entry name" value="Transferase, Pyrimidine Nucleoside Phosphorylase, Chain C"/>
    <property type="match status" value="1"/>
</dbReference>
<evidence type="ECO:0000313" key="15">
    <source>
        <dbReference type="EMBL" id="RDL44444.1"/>
    </source>
</evidence>
<evidence type="ECO:0000256" key="3">
    <source>
        <dbReference type="ARBA" id="ARBA00022605"/>
    </source>
</evidence>
<feature type="binding site" evidence="12">
    <location>
        <begin position="109"/>
        <end position="117"/>
    </location>
    <ligand>
        <name>5-phospho-alpha-D-ribose 1-diphosphate</name>
        <dbReference type="ChEBI" id="CHEBI:58017"/>
    </ligand>
</feature>
<feature type="binding site" evidence="12">
    <location>
        <position position="121"/>
    </location>
    <ligand>
        <name>5-phospho-alpha-D-ribose 1-diphosphate</name>
        <dbReference type="ChEBI" id="CHEBI:58017"/>
    </ligand>
</feature>
<dbReference type="FunFam" id="1.20.970.10:FF:000006">
    <property type="entry name" value="Anthranilate phosphoribosyltransferase"/>
    <property type="match status" value="1"/>
</dbReference>
<evidence type="ECO:0000256" key="8">
    <source>
        <dbReference type="ARBA" id="ARBA00022842"/>
    </source>
</evidence>
<comment type="pathway">
    <text evidence="1 12">Amino-acid biosynthesis; L-tryptophan biosynthesis; L-tryptophan from chorismate: step 2/5.</text>
</comment>
<keyword evidence="8 12" id="KW-0460">Magnesium</keyword>
<evidence type="ECO:0000256" key="2">
    <source>
        <dbReference type="ARBA" id="ARBA00011738"/>
    </source>
</evidence>
<comment type="similarity">
    <text evidence="12">Belongs to the anthranilate phosphoribosyltransferase family.</text>
</comment>
<name>A0A370U9J8_9GAMM</name>
<dbReference type="GO" id="GO:0005829">
    <property type="term" value="C:cytosol"/>
    <property type="evidence" value="ECO:0007669"/>
    <property type="project" value="TreeGrafter"/>
</dbReference>
<dbReference type="InterPro" id="IPR035902">
    <property type="entry name" value="Nuc_phospho_transferase"/>
</dbReference>
<keyword evidence="4 12" id="KW-0328">Glycosyltransferase</keyword>
<feature type="binding site" evidence="12">
    <location>
        <position position="81"/>
    </location>
    <ligand>
        <name>anthranilate</name>
        <dbReference type="ChEBI" id="CHEBI:16567"/>
        <label>1</label>
    </ligand>
</feature>
<comment type="function">
    <text evidence="12">Catalyzes the transfer of the phosphoribosyl group of 5-phosphorylribose-1-pyrophosphate (PRPP) to anthranilate to yield N-(5'-phosphoribosyl)-anthranilate (PRA).</text>
</comment>
<dbReference type="GO" id="GO:0000287">
    <property type="term" value="F:magnesium ion binding"/>
    <property type="evidence" value="ECO:0007669"/>
    <property type="project" value="UniProtKB-UniRule"/>
</dbReference>
<dbReference type="InterPro" id="IPR000312">
    <property type="entry name" value="Glycosyl_Trfase_fam3"/>
</dbReference>
<comment type="caution">
    <text evidence="12">Lacks conserved residue(s) required for the propagation of feature annotation.</text>
</comment>
<protein>
    <recommendedName>
        <fullName evidence="12">Anthranilate phosphoribosyltransferase</fullName>
        <ecNumber evidence="12">2.4.2.18</ecNumber>
    </recommendedName>
</protein>
<comment type="catalytic activity">
    <reaction evidence="10 12">
        <text>N-(5-phospho-beta-D-ribosyl)anthranilate + diphosphate = 5-phospho-alpha-D-ribose 1-diphosphate + anthranilate</text>
        <dbReference type="Rhea" id="RHEA:11768"/>
        <dbReference type="ChEBI" id="CHEBI:16567"/>
        <dbReference type="ChEBI" id="CHEBI:18277"/>
        <dbReference type="ChEBI" id="CHEBI:33019"/>
        <dbReference type="ChEBI" id="CHEBI:58017"/>
        <dbReference type="EC" id="2.4.2.18"/>
    </reaction>
</comment>
<reference evidence="15 16" key="1">
    <citation type="submission" date="2018-06" db="EMBL/GenBank/DDBJ databases">
        <title>Marinomonas sp. YLB-05 draft genome sequence.</title>
        <authorList>
            <person name="Yu L."/>
            <person name="Tang X."/>
        </authorList>
    </citation>
    <scope>NUCLEOTIDE SEQUENCE [LARGE SCALE GENOMIC DNA]</scope>
    <source>
        <strain evidence="15 16">YLB-05</strain>
    </source>
</reference>
<evidence type="ECO:0000256" key="9">
    <source>
        <dbReference type="ARBA" id="ARBA00023141"/>
    </source>
</evidence>
<keyword evidence="9 12" id="KW-0057">Aromatic amino acid biosynthesis</keyword>
<evidence type="ECO:0000256" key="6">
    <source>
        <dbReference type="ARBA" id="ARBA00022723"/>
    </source>
</evidence>
<comment type="caution">
    <text evidence="15">The sequence shown here is derived from an EMBL/GenBank/DDBJ whole genome shotgun (WGS) entry which is preliminary data.</text>
</comment>
<dbReference type="Gene3D" id="3.40.1030.10">
    <property type="entry name" value="Nucleoside phosphorylase/phosphoribosyltransferase catalytic domain"/>
    <property type="match status" value="1"/>
</dbReference>
<feature type="domain" description="Glycosyl transferase family 3 N-terminal" evidence="14">
    <location>
        <begin position="4"/>
        <end position="65"/>
    </location>
</feature>
<evidence type="ECO:0000313" key="16">
    <source>
        <dbReference type="Proteomes" id="UP000254326"/>
    </source>
</evidence>
<dbReference type="PANTHER" id="PTHR43285:SF2">
    <property type="entry name" value="ANTHRANILATE PHOSPHORIBOSYLTRANSFERASE"/>
    <property type="match status" value="1"/>
</dbReference>
<evidence type="ECO:0000256" key="5">
    <source>
        <dbReference type="ARBA" id="ARBA00022679"/>
    </source>
</evidence>
<evidence type="ECO:0000256" key="10">
    <source>
        <dbReference type="ARBA" id="ARBA00052328"/>
    </source>
</evidence>
<dbReference type="PANTHER" id="PTHR43285">
    <property type="entry name" value="ANTHRANILATE PHOSPHORIBOSYLTRANSFERASE"/>
    <property type="match status" value="1"/>
</dbReference>
<dbReference type="FunFam" id="3.40.1030.10:FF:000002">
    <property type="entry name" value="Anthranilate phosphoribosyltransferase"/>
    <property type="match status" value="1"/>
</dbReference>
<evidence type="ECO:0000256" key="4">
    <source>
        <dbReference type="ARBA" id="ARBA00022676"/>
    </source>
</evidence>
<keyword evidence="3 12" id="KW-0028">Amino-acid biosynthesis</keyword>
<feature type="binding site" evidence="12">
    <location>
        <position position="227"/>
    </location>
    <ligand>
        <name>Mg(2+)</name>
        <dbReference type="ChEBI" id="CHEBI:18420"/>
        <label>1</label>
    </ligand>
</feature>
<organism evidence="15 16">
    <name type="scientific">Marinomonas piezotolerans</name>
    <dbReference type="NCBI Taxonomy" id="2213058"/>
    <lineage>
        <taxon>Bacteria</taxon>
        <taxon>Pseudomonadati</taxon>
        <taxon>Pseudomonadota</taxon>
        <taxon>Gammaproteobacteria</taxon>
        <taxon>Oceanospirillales</taxon>
        <taxon>Oceanospirillaceae</taxon>
        <taxon>Marinomonas</taxon>
    </lineage>
</organism>
<dbReference type="InterPro" id="IPR005940">
    <property type="entry name" value="Anthranilate_Pribosyl_Tfrase"/>
</dbReference>
<comment type="subunit">
    <text evidence="2 12">Homodimer.</text>
</comment>
<dbReference type="Proteomes" id="UP000254326">
    <property type="component" value="Unassembled WGS sequence"/>
</dbReference>